<proteinExistence type="predicted"/>
<dbReference type="EMBL" id="BMNW01000048">
    <property type="protein sequence ID" value="GGM32861.1"/>
    <property type="molecule type" value="Genomic_DNA"/>
</dbReference>
<evidence type="ECO:0000313" key="1">
    <source>
        <dbReference type="EMBL" id="GGM32861.1"/>
    </source>
</evidence>
<protein>
    <submittedName>
        <fullName evidence="1">Uncharacterized protein</fullName>
    </submittedName>
</protein>
<sequence length="76" mass="8561">MLRKDPVRYPLGAAALSKVPLHLDDIAKLQRSIDTSKTPLANVPAEHRWRLCLNPAFVDTIEKHIDGAEITRYCPL</sequence>
<accession>A0ABQ2H5C8</accession>
<evidence type="ECO:0000313" key="2">
    <source>
        <dbReference type="Proteomes" id="UP000616499"/>
    </source>
</evidence>
<dbReference type="Proteomes" id="UP000616499">
    <property type="component" value="Unassembled WGS sequence"/>
</dbReference>
<comment type="caution">
    <text evidence="1">The sequence shown here is derived from an EMBL/GenBank/DDBJ whole genome shotgun (WGS) entry which is preliminary data.</text>
</comment>
<name>A0ABQ2H5C8_9PSED</name>
<keyword evidence="2" id="KW-1185">Reference proteome</keyword>
<organism evidence="1 2">
    <name type="scientific">Pseudomonas asuensis</name>
    <dbReference type="NCBI Taxonomy" id="1825787"/>
    <lineage>
        <taxon>Bacteria</taxon>
        <taxon>Pseudomonadati</taxon>
        <taxon>Pseudomonadota</taxon>
        <taxon>Gammaproteobacteria</taxon>
        <taxon>Pseudomonadales</taxon>
        <taxon>Pseudomonadaceae</taxon>
        <taxon>Pseudomonas</taxon>
    </lineage>
</organism>
<reference evidence="2" key="1">
    <citation type="journal article" date="2019" name="Int. J. Syst. Evol. Microbiol.">
        <title>The Global Catalogue of Microorganisms (GCM) 10K type strain sequencing project: providing services to taxonomists for standard genome sequencing and annotation.</title>
        <authorList>
            <consortium name="The Broad Institute Genomics Platform"/>
            <consortium name="The Broad Institute Genome Sequencing Center for Infectious Disease"/>
            <person name="Wu L."/>
            <person name="Ma J."/>
        </authorList>
    </citation>
    <scope>NUCLEOTIDE SEQUENCE [LARGE SCALE GENOMIC DNA]</scope>
    <source>
        <strain evidence="2">JCM 13501</strain>
    </source>
</reference>
<gene>
    <name evidence="1" type="ORF">GCM10009425_49160</name>
</gene>